<dbReference type="InterPro" id="IPR018483">
    <property type="entry name" value="Carb_kinase_FGGY_CS"/>
</dbReference>
<keyword evidence="4 8" id="KW-0547">Nucleotide-binding</keyword>
<evidence type="ECO:0000313" key="14">
    <source>
        <dbReference type="Proteomes" id="UP001249020"/>
    </source>
</evidence>
<evidence type="ECO:0000256" key="4">
    <source>
        <dbReference type="ARBA" id="ARBA00022741"/>
    </source>
</evidence>
<dbReference type="PROSITE" id="PS00933">
    <property type="entry name" value="FGGY_KINASES_1"/>
    <property type="match status" value="1"/>
</dbReference>
<evidence type="ECO:0000256" key="5">
    <source>
        <dbReference type="ARBA" id="ARBA00022777"/>
    </source>
</evidence>
<dbReference type="PANTHER" id="PTHR43095">
    <property type="entry name" value="SUGAR KINASE"/>
    <property type="match status" value="1"/>
</dbReference>
<dbReference type="InterPro" id="IPR018484">
    <property type="entry name" value="FGGY_N"/>
</dbReference>
<feature type="site" description="Important for activity" evidence="8">
    <location>
        <position position="6"/>
    </location>
</feature>
<evidence type="ECO:0000256" key="10">
    <source>
        <dbReference type="RuleBase" id="RU364073"/>
    </source>
</evidence>
<evidence type="ECO:0000256" key="6">
    <source>
        <dbReference type="ARBA" id="ARBA00022840"/>
    </source>
</evidence>
<dbReference type="CDD" id="cd07808">
    <property type="entry name" value="ASKHA_NBD_FGGY_EcXK-like"/>
    <property type="match status" value="1"/>
</dbReference>
<dbReference type="GO" id="GO:0005998">
    <property type="term" value="P:xylulose catabolic process"/>
    <property type="evidence" value="ECO:0007669"/>
    <property type="project" value="UniProtKB-UniRule"/>
</dbReference>
<dbReference type="EMBL" id="JAVRIE010000002">
    <property type="protein sequence ID" value="MDT0582471.1"/>
    <property type="molecule type" value="Genomic_DNA"/>
</dbReference>
<feature type="binding site" evidence="8">
    <location>
        <begin position="77"/>
        <end position="78"/>
    </location>
    <ligand>
        <name>substrate</name>
    </ligand>
</feature>
<gene>
    <name evidence="8 10 13" type="primary">xylB</name>
    <name evidence="13" type="ORF">RM544_07960</name>
</gene>
<accession>A0AAW8R2Q2</accession>
<sequence length="503" mass="54814">MYMGIDLGTSGVKVIITSECGDILDSASAPVAISRPHALWSEQNPQDWWTATNNAIQTLSSRIDLRDVKAMGIAGQMHGATLLDGNDQIIRPAILWNDGRCEAQCKDIEESVSTSREITGNIMMPGFTAPKLRWVQQNEPENFARIAKVLLPKDYLRFLLSGKYISDMSDAAGTLWMDTRKRQWDTTLLAACGLTTEHMPELVEGNQISAYLDKSIAEQWGMQSIPIVGGAGDNAAGAVGVGLVHAGQAMLSLGTSGVYFVVTDGFQANPDSAVHSFCHALPQKWHLMSVLLSAASCLQWYADKIAQKPVSQLLSELNVALKNESSDLSNDSIRRSPLIFLPYLSGERTPHNDASATGSFFGLTHDTSQAHLTYAVLEGVSLAFADAVDALEASFVKNQALPEEVTLIGGGAKSRLWRQLLATVLDKKLCFREGGEVGPSLGAARLAQLAVDTEKTIDQICPQPALIEEYHPDSTFLDWYKQKRTTFKALYTATKPLNNKDKQ</sequence>
<dbReference type="GO" id="GO:0004856">
    <property type="term" value="F:D-xylulokinase activity"/>
    <property type="evidence" value="ECO:0007669"/>
    <property type="project" value="UniProtKB-UniRule"/>
</dbReference>
<feature type="domain" description="Carbohydrate kinase FGGY C-terminal" evidence="12">
    <location>
        <begin position="249"/>
        <end position="450"/>
    </location>
</feature>
<keyword evidence="5 8" id="KW-0418">Kinase</keyword>
<dbReference type="InterPro" id="IPR006000">
    <property type="entry name" value="Xylulokinase"/>
</dbReference>
<dbReference type="GO" id="GO:0042732">
    <property type="term" value="P:D-xylose metabolic process"/>
    <property type="evidence" value="ECO:0007669"/>
    <property type="project" value="UniProtKB-KW"/>
</dbReference>
<dbReference type="PANTHER" id="PTHR43095:SF6">
    <property type="entry name" value="XYLULOSE KINASE"/>
    <property type="match status" value="1"/>
</dbReference>
<evidence type="ECO:0000256" key="9">
    <source>
        <dbReference type="RuleBase" id="RU003733"/>
    </source>
</evidence>
<reference evidence="13 14" key="1">
    <citation type="submission" date="2023-09" db="EMBL/GenBank/DDBJ databases">
        <authorList>
            <person name="Rey-Velasco X."/>
        </authorList>
    </citation>
    <scope>NUCLEOTIDE SEQUENCE [LARGE SCALE GENOMIC DNA]</scope>
    <source>
        <strain evidence="13 14">W409</strain>
    </source>
</reference>
<organism evidence="13 14">
    <name type="scientific">Brumicola blandensis</name>
    <dbReference type="NCBI Taxonomy" id="3075611"/>
    <lineage>
        <taxon>Bacteria</taxon>
        <taxon>Pseudomonadati</taxon>
        <taxon>Pseudomonadota</taxon>
        <taxon>Gammaproteobacteria</taxon>
        <taxon>Alteromonadales</taxon>
        <taxon>Alteromonadaceae</taxon>
        <taxon>Brumicola</taxon>
    </lineage>
</organism>
<comment type="similarity">
    <text evidence="1 8 9">Belongs to the FGGY kinase family.</text>
</comment>
<dbReference type="Proteomes" id="UP001249020">
    <property type="component" value="Unassembled WGS sequence"/>
</dbReference>
<evidence type="ECO:0000313" key="13">
    <source>
        <dbReference type="EMBL" id="MDT0582471.1"/>
    </source>
</evidence>
<dbReference type="AlphaFoldDB" id="A0AAW8R2Q2"/>
<dbReference type="InterPro" id="IPR043129">
    <property type="entry name" value="ATPase_NBD"/>
</dbReference>
<keyword evidence="14" id="KW-1185">Reference proteome</keyword>
<evidence type="ECO:0000256" key="7">
    <source>
        <dbReference type="ARBA" id="ARBA00023277"/>
    </source>
</evidence>
<protein>
    <recommendedName>
        <fullName evidence="8 10">Xylulose kinase</fullName>
        <shortName evidence="8 10">Xylulokinase</shortName>
        <ecNumber evidence="8 10">2.7.1.17</ecNumber>
    </recommendedName>
</protein>
<dbReference type="NCBIfam" id="TIGR01312">
    <property type="entry name" value="XylB"/>
    <property type="match status" value="1"/>
</dbReference>
<evidence type="ECO:0000256" key="8">
    <source>
        <dbReference type="HAMAP-Rule" id="MF_02220"/>
    </source>
</evidence>
<keyword evidence="6 8" id="KW-0067">ATP-binding</keyword>
<comment type="function">
    <text evidence="8">Catalyzes the phosphorylation of D-xylulose to D-xylulose 5-phosphate.</text>
</comment>
<keyword evidence="2 8" id="KW-0859">Xylose metabolism</keyword>
<dbReference type="Pfam" id="PF00370">
    <property type="entry name" value="FGGY_N"/>
    <property type="match status" value="1"/>
</dbReference>
<comment type="catalytic activity">
    <reaction evidence="8 10">
        <text>D-xylulose + ATP = D-xylulose 5-phosphate + ADP + H(+)</text>
        <dbReference type="Rhea" id="RHEA:10964"/>
        <dbReference type="ChEBI" id="CHEBI:15378"/>
        <dbReference type="ChEBI" id="CHEBI:17140"/>
        <dbReference type="ChEBI" id="CHEBI:30616"/>
        <dbReference type="ChEBI" id="CHEBI:57737"/>
        <dbReference type="ChEBI" id="CHEBI:456216"/>
        <dbReference type="EC" id="2.7.1.17"/>
    </reaction>
</comment>
<evidence type="ECO:0000259" key="12">
    <source>
        <dbReference type="Pfam" id="PF02782"/>
    </source>
</evidence>
<evidence type="ECO:0000256" key="2">
    <source>
        <dbReference type="ARBA" id="ARBA00022629"/>
    </source>
</evidence>
<dbReference type="Pfam" id="PF02782">
    <property type="entry name" value="FGGY_C"/>
    <property type="match status" value="1"/>
</dbReference>
<name>A0AAW8R2Q2_9ALTE</name>
<keyword evidence="3 8" id="KW-0808">Transferase</keyword>
<dbReference type="InterPro" id="IPR050406">
    <property type="entry name" value="FGGY_Carb_Kinase"/>
</dbReference>
<proteinExistence type="inferred from homology"/>
<dbReference type="HAMAP" id="MF_02220">
    <property type="entry name" value="XylB"/>
    <property type="match status" value="1"/>
</dbReference>
<dbReference type="InterPro" id="IPR000577">
    <property type="entry name" value="Carb_kinase_FGGY"/>
</dbReference>
<comment type="caution">
    <text evidence="13">The sequence shown here is derived from an EMBL/GenBank/DDBJ whole genome shotgun (WGS) entry which is preliminary data.</text>
</comment>
<dbReference type="InterPro" id="IPR018485">
    <property type="entry name" value="FGGY_C"/>
</dbReference>
<dbReference type="EC" id="2.7.1.17" evidence="8 10"/>
<evidence type="ECO:0000256" key="1">
    <source>
        <dbReference type="ARBA" id="ARBA00009156"/>
    </source>
</evidence>
<dbReference type="PIRSF" id="PIRSF000538">
    <property type="entry name" value="GlpK"/>
    <property type="match status" value="1"/>
</dbReference>
<feature type="domain" description="Carbohydrate kinase FGGY N-terminal" evidence="11">
    <location>
        <begin position="1"/>
        <end position="240"/>
    </location>
</feature>
<dbReference type="Gene3D" id="3.30.420.40">
    <property type="match status" value="2"/>
</dbReference>
<dbReference type="RefSeq" id="WP_311361230.1">
    <property type="nucleotide sequence ID" value="NZ_JAVRIE010000002.1"/>
</dbReference>
<dbReference type="SUPFAM" id="SSF53067">
    <property type="entry name" value="Actin-like ATPase domain"/>
    <property type="match status" value="2"/>
</dbReference>
<dbReference type="GO" id="GO:0005524">
    <property type="term" value="F:ATP binding"/>
    <property type="evidence" value="ECO:0007669"/>
    <property type="project" value="UniProtKB-UniRule"/>
</dbReference>
<evidence type="ECO:0000256" key="3">
    <source>
        <dbReference type="ARBA" id="ARBA00022679"/>
    </source>
</evidence>
<keyword evidence="7 8" id="KW-0119">Carbohydrate metabolism</keyword>
<evidence type="ECO:0000259" key="11">
    <source>
        <dbReference type="Pfam" id="PF00370"/>
    </source>
</evidence>
<feature type="active site" description="Proton acceptor" evidence="8">
    <location>
        <position position="233"/>
    </location>
</feature>
<dbReference type="PROSITE" id="PS00445">
    <property type="entry name" value="FGGY_KINASES_2"/>
    <property type="match status" value="1"/>
</dbReference>